<dbReference type="PANTHER" id="PTHR42912:SF85">
    <property type="entry name" value="METHYLTRANSFERASE TYPE 11"/>
    <property type="match status" value="1"/>
</dbReference>
<dbReference type="PANTHER" id="PTHR42912">
    <property type="entry name" value="METHYLTRANSFERASE"/>
    <property type="match status" value="1"/>
</dbReference>
<evidence type="ECO:0000313" key="3">
    <source>
        <dbReference type="Proteomes" id="UP000249061"/>
    </source>
</evidence>
<dbReference type="Pfam" id="PF08241">
    <property type="entry name" value="Methyltransf_11"/>
    <property type="match status" value="1"/>
</dbReference>
<dbReference type="AlphaFoldDB" id="A0A2W5T0J4"/>
<dbReference type="Gene3D" id="3.40.50.150">
    <property type="entry name" value="Vaccinia Virus protein VP39"/>
    <property type="match status" value="1"/>
</dbReference>
<dbReference type="InterPro" id="IPR029063">
    <property type="entry name" value="SAM-dependent_MTases_sf"/>
</dbReference>
<accession>A0A2W5T0J4</accession>
<reference evidence="2 3" key="1">
    <citation type="submission" date="2017-08" db="EMBL/GenBank/DDBJ databases">
        <title>Infants hospitalized years apart are colonized by the same room-sourced microbial strains.</title>
        <authorList>
            <person name="Brooks B."/>
            <person name="Olm M.R."/>
            <person name="Firek B.A."/>
            <person name="Baker R."/>
            <person name="Thomas B.C."/>
            <person name="Morowitz M.J."/>
            <person name="Banfield J.F."/>
        </authorList>
    </citation>
    <scope>NUCLEOTIDE SEQUENCE [LARGE SCALE GENOMIC DNA]</scope>
    <source>
        <strain evidence="2">S2_003_000_R2_14</strain>
    </source>
</reference>
<protein>
    <recommendedName>
        <fullName evidence="1">Methyltransferase type 11 domain-containing protein</fullName>
    </recommendedName>
</protein>
<evidence type="ECO:0000259" key="1">
    <source>
        <dbReference type="Pfam" id="PF08241"/>
    </source>
</evidence>
<proteinExistence type="predicted"/>
<name>A0A2W5T0J4_9BACT</name>
<dbReference type="InterPro" id="IPR050508">
    <property type="entry name" value="Methyltransf_Superfamily"/>
</dbReference>
<feature type="domain" description="Methyltransferase type 11" evidence="1">
    <location>
        <begin position="40"/>
        <end position="131"/>
    </location>
</feature>
<dbReference type="CDD" id="cd02440">
    <property type="entry name" value="AdoMet_MTases"/>
    <property type="match status" value="1"/>
</dbReference>
<comment type="caution">
    <text evidence="2">The sequence shown here is derived from an EMBL/GenBank/DDBJ whole genome shotgun (WGS) entry which is preliminary data.</text>
</comment>
<organism evidence="2 3">
    <name type="scientific">Archangium gephyra</name>
    <dbReference type="NCBI Taxonomy" id="48"/>
    <lineage>
        <taxon>Bacteria</taxon>
        <taxon>Pseudomonadati</taxon>
        <taxon>Myxococcota</taxon>
        <taxon>Myxococcia</taxon>
        <taxon>Myxococcales</taxon>
        <taxon>Cystobacterineae</taxon>
        <taxon>Archangiaceae</taxon>
        <taxon>Archangium</taxon>
    </lineage>
</organism>
<dbReference type="InterPro" id="IPR013216">
    <property type="entry name" value="Methyltransf_11"/>
</dbReference>
<dbReference type="Proteomes" id="UP000249061">
    <property type="component" value="Unassembled WGS sequence"/>
</dbReference>
<dbReference type="EMBL" id="QFQP01000038">
    <property type="protein sequence ID" value="PZR06353.1"/>
    <property type="molecule type" value="Genomic_DNA"/>
</dbReference>
<dbReference type="GO" id="GO:0008168">
    <property type="term" value="F:methyltransferase activity"/>
    <property type="evidence" value="ECO:0007669"/>
    <property type="project" value="TreeGrafter"/>
</dbReference>
<sequence length="254" mass="27924">MLLEAARKVARAAADVVDIHLSLQRAAMTEAARHAHGELLDVGCGDKPWLELFTPHVGTYVGVEHQAVFEKTNASNSERKPDVMYDGTTLPWSGPSFDTVVSFQVLEHTPNPEQLVSEMARVMRPGGTLIISAPFSYRLHEQPYDYFRYTPFGLRTLVEKQGLEVEQVTPFGAVWSVIAHKVNSHLIGLGRLDGVGQSLGKFKQEAPRQRAPRYWALPFIGAGVVASALIGRVGDAVAHDDVEALGYVLVARKR</sequence>
<gene>
    <name evidence="2" type="ORF">DI536_30225</name>
</gene>
<evidence type="ECO:0000313" key="2">
    <source>
        <dbReference type="EMBL" id="PZR06353.1"/>
    </source>
</evidence>
<dbReference type="SUPFAM" id="SSF53335">
    <property type="entry name" value="S-adenosyl-L-methionine-dependent methyltransferases"/>
    <property type="match status" value="1"/>
</dbReference>